<protein>
    <submittedName>
        <fullName evidence="4">Ion_trans domain-containing protein</fullName>
    </submittedName>
</protein>
<name>A0A1I8FPX1_9PLAT</name>
<accession>A0A1I8FPX1</accession>
<keyword evidence="3" id="KW-1185">Reference proteome</keyword>
<feature type="transmembrane region" description="Helical" evidence="2">
    <location>
        <begin position="65"/>
        <end position="85"/>
    </location>
</feature>
<dbReference type="WBParaSite" id="maker-unitig_43726-snap-gene-0.2-mRNA-1">
    <property type="protein sequence ID" value="maker-unitig_43726-snap-gene-0.2-mRNA-1"/>
    <property type="gene ID" value="maker-unitig_43726-snap-gene-0.2"/>
</dbReference>
<proteinExistence type="predicted"/>
<evidence type="ECO:0000313" key="3">
    <source>
        <dbReference type="Proteomes" id="UP000095280"/>
    </source>
</evidence>
<dbReference type="AlphaFoldDB" id="A0A1I8FPX1"/>
<dbReference type="Proteomes" id="UP000095280">
    <property type="component" value="Unplaced"/>
</dbReference>
<sequence>SAAAVQPCFARRAPRPDINIPDGFVPSVVGAQQKFAEKTYRVIRLVAVLASLKSASRLSRLLQKIAFLAFTGSGGAATVLIWIIIKELSIKNMHGISVRFNMITHSGLWWFCSRIAPEQGAIEDSQEECDTISYKDFRECNCSLLLSMGCIYFIGAVDFEGLNDHPEEKYRPVSYEFGYCFKLVWLSFLLENWPSLSTSTYGARWGGGGRGGRGAISILRRGGHFGRRSAAAACTCTDGDGESPGPQLRPLAIRPPPLSTRRSDRSLAKRLSRRQPQSRSSSDWSLAMQHWGFFWKPRQAEPA</sequence>
<feature type="region of interest" description="Disordered" evidence="1">
    <location>
        <begin position="236"/>
        <end position="283"/>
    </location>
</feature>
<keyword evidence="2" id="KW-0472">Membrane</keyword>
<keyword evidence="2" id="KW-1133">Transmembrane helix</keyword>
<organism evidence="3 4">
    <name type="scientific">Macrostomum lignano</name>
    <dbReference type="NCBI Taxonomy" id="282301"/>
    <lineage>
        <taxon>Eukaryota</taxon>
        <taxon>Metazoa</taxon>
        <taxon>Spiralia</taxon>
        <taxon>Lophotrochozoa</taxon>
        <taxon>Platyhelminthes</taxon>
        <taxon>Rhabditophora</taxon>
        <taxon>Macrostomorpha</taxon>
        <taxon>Macrostomida</taxon>
        <taxon>Macrostomidae</taxon>
        <taxon>Macrostomum</taxon>
    </lineage>
</organism>
<evidence type="ECO:0000313" key="4">
    <source>
        <dbReference type="WBParaSite" id="maker-unitig_43726-snap-gene-0.2-mRNA-1"/>
    </source>
</evidence>
<evidence type="ECO:0000256" key="2">
    <source>
        <dbReference type="SAM" id="Phobius"/>
    </source>
</evidence>
<evidence type="ECO:0000256" key="1">
    <source>
        <dbReference type="SAM" id="MobiDB-lite"/>
    </source>
</evidence>
<reference evidence="4" key="1">
    <citation type="submission" date="2016-11" db="UniProtKB">
        <authorList>
            <consortium name="WormBaseParasite"/>
        </authorList>
    </citation>
    <scope>IDENTIFICATION</scope>
</reference>
<keyword evidence="2" id="KW-0812">Transmembrane</keyword>